<name>A0AAD8HQM1_9APIA</name>
<dbReference type="AlphaFoldDB" id="A0AAD8HQM1"/>
<keyword evidence="5" id="KW-1185">Reference proteome</keyword>
<evidence type="ECO:0000259" key="3">
    <source>
        <dbReference type="Pfam" id="PF23290"/>
    </source>
</evidence>
<dbReference type="InterPro" id="IPR041973">
    <property type="entry name" value="KOW_Spt5_1"/>
</dbReference>
<evidence type="ECO:0000259" key="2">
    <source>
        <dbReference type="Pfam" id="PF23042"/>
    </source>
</evidence>
<accession>A0AAD8HQM1</accession>
<dbReference type="Pfam" id="PF23290">
    <property type="entry name" value="KOW5_SPT5"/>
    <property type="match status" value="1"/>
</dbReference>
<organism evidence="4 5">
    <name type="scientific">Heracleum sosnowskyi</name>
    <dbReference type="NCBI Taxonomy" id="360622"/>
    <lineage>
        <taxon>Eukaryota</taxon>
        <taxon>Viridiplantae</taxon>
        <taxon>Streptophyta</taxon>
        <taxon>Embryophyta</taxon>
        <taxon>Tracheophyta</taxon>
        <taxon>Spermatophyta</taxon>
        <taxon>Magnoliopsida</taxon>
        <taxon>eudicotyledons</taxon>
        <taxon>Gunneridae</taxon>
        <taxon>Pentapetalae</taxon>
        <taxon>asterids</taxon>
        <taxon>campanulids</taxon>
        <taxon>Apiales</taxon>
        <taxon>Apiaceae</taxon>
        <taxon>Apioideae</taxon>
        <taxon>apioid superclade</taxon>
        <taxon>Tordylieae</taxon>
        <taxon>Tordyliinae</taxon>
        <taxon>Heracleum</taxon>
    </lineage>
</organism>
<dbReference type="InterPro" id="IPR039659">
    <property type="entry name" value="SPT5"/>
</dbReference>
<comment type="caution">
    <text evidence="4">The sequence shown here is derived from an EMBL/GenBank/DDBJ whole genome shotgun (WGS) entry which is preliminary data.</text>
</comment>
<dbReference type="Proteomes" id="UP001237642">
    <property type="component" value="Unassembled WGS sequence"/>
</dbReference>
<protein>
    <recommendedName>
        <fullName evidence="6">KOW domain-containing protein</fullName>
    </recommendedName>
</protein>
<feature type="region of interest" description="Disordered" evidence="1">
    <location>
        <begin position="88"/>
        <end position="118"/>
    </location>
</feature>
<evidence type="ECO:0000313" key="4">
    <source>
        <dbReference type="EMBL" id="KAK1371619.1"/>
    </source>
</evidence>
<dbReference type="InterPro" id="IPR041978">
    <property type="entry name" value="KOW_Spt5_5"/>
</dbReference>
<dbReference type="GO" id="GO:0006368">
    <property type="term" value="P:transcription elongation by RNA polymerase II"/>
    <property type="evidence" value="ECO:0007669"/>
    <property type="project" value="TreeGrafter"/>
</dbReference>
<evidence type="ECO:0000256" key="1">
    <source>
        <dbReference type="SAM" id="MobiDB-lite"/>
    </source>
</evidence>
<dbReference type="InterPro" id="IPR014722">
    <property type="entry name" value="Rib_uL2_dom2"/>
</dbReference>
<evidence type="ECO:0000313" key="5">
    <source>
        <dbReference type="Proteomes" id="UP001237642"/>
    </source>
</evidence>
<dbReference type="Gene3D" id="2.30.30.30">
    <property type="match status" value="1"/>
</dbReference>
<dbReference type="GO" id="GO:0006357">
    <property type="term" value="P:regulation of transcription by RNA polymerase II"/>
    <property type="evidence" value="ECO:0007669"/>
    <property type="project" value="InterPro"/>
</dbReference>
<dbReference type="GO" id="GO:0032044">
    <property type="term" value="C:DSIF complex"/>
    <property type="evidence" value="ECO:0007669"/>
    <property type="project" value="TreeGrafter"/>
</dbReference>
<dbReference type="GO" id="GO:0003729">
    <property type="term" value="F:mRNA binding"/>
    <property type="evidence" value="ECO:0007669"/>
    <property type="project" value="TreeGrafter"/>
</dbReference>
<dbReference type="GO" id="GO:0032784">
    <property type="term" value="P:regulation of DNA-templated transcription elongation"/>
    <property type="evidence" value="ECO:0007669"/>
    <property type="project" value="InterPro"/>
</dbReference>
<dbReference type="PANTHER" id="PTHR11125:SF7">
    <property type="entry name" value="TRANSCRIPTION ELONGATION FACTOR SPT5"/>
    <property type="match status" value="1"/>
</dbReference>
<evidence type="ECO:0008006" key="6">
    <source>
        <dbReference type="Google" id="ProtNLM"/>
    </source>
</evidence>
<dbReference type="Pfam" id="PF23042">
    <property type="entry name" value="KOW1_SPT5"/>
    <property type="match status" value="1"/>
</dbReference>
<dbReference type="EMBL" id="JAUIZM010000008">
    <property type="protein sequence ID" value="KAK1371619.1"/>
    <property type="molecule type" value="Genomic_DNA"/>
</dbReference>
<sequence>MDVDVRQRVTVKLIPRIDLQALANKLLLVVLVVDEGISLTTRVRVGSFKGCIGIIKEVKGQTVLVELEAQIKIVTVNVDAIVELDTVTSSTPSREKPHYCAGSDTPASLTDTNESGGS</sequence>
<reference evidence="4" key="1">
    <citation type="submission" date="2023-02" db="EMBL/GenBank/DDBJ databases">
        <title>Genome of toxic invasive species Heracleum sosnowskyi carries increased number of genes despite the absence of recent whole-genome duplications.</title>
        <authorList>
            <person name="Schelkunov M."/>
            <person name="Shtratnikova V."/>
            <person name="Makarenko M."/>
            <person name="Klepikova A."/>
            <person name="Omelchenko D."/>
            <person name="Novikova G."/>
            <person name="Obukhova E."/>
            <person name="Bogdanov V."/>
            <person name="Penin A."/>
            <person name="Logacheva M."/>
        </authorList>
    </citation>
    <scope>NUCLEOTIDE SEQUENCE</scope>
    <source>
        <strain evidence="4">Hsosn_3</strain>
        <tissue evidence="4">Leaf</tissue>
    </source>
</reference>
<dbReference type="PANTHER" id="PTHR11125">
    <property type="entry name" value="SUPPRESSOR OF TY 5"/>
    <property type="match status" value="1"/>
</dbReference>
<feature type="domain" description="Spt5 KOW" evidence="3">
    <location>
        <begin position="39"/>
        <end position="79"/>
    </location>
</feature>
<feature type="compositionally biased region" description="Polar residues" evidence="1">
    <location>
        <begin position="105"/>
        <end position="118"/>
    </location>
</feature>
<proteinExistence type="predicted"/>
<reference evidence="4" key="2">
    <citation type="submission" date="2023-05" db="EMBL/GenBank/DDBJ databases">
        <authorList>
            <person name="Schelkunov M.I."/>
        </authorList>
    </citation>
    <scope>NUCLEOTIDE SEQUENCE</scope>
    <source>
        <strain evidence="4">Hsosn_3</strain>
        <tissue evidence="4">Leaf</tissue>
    </source>
</reference>
<feature type="domain" description="Spt5 KOW" evidence="2">
    <location>
        <begin position="2"/>
        <end position="26"/>
    </location>
</feature>
<gene>
    <name evidence="4" type="ORF">POM88_037711</name>
</gene>